<dbReference type="Proteomes" id="UP000248330">
    <property type="component" value="Unassembled WGS sequence"/>
</dbReference>
<sequence length="262" mass="29772">MPEAGIDFRARQQAFAAHLRDPSRCEVADIEDRRLKIYRELFYNNVENCLAAAFPVLRKLSDDAVWHARVRDFYARHRSIAPQFHRVPEEFLRFLEDERGEHADDPPFLRELAHYEWVELELSVSPLEIAPARRPDAPDPNGDPLAAPPVLSPLAWTLGYTFPVHRIGPDFQPQVPGDAPTWLIVNRDRADNVRFMEINAVTARLTALIEAQPQASGRELLLQIAGELAHPQPEVVVTEGARIFEQLRTRDILLGTRRSVAG</sequence>
<evidence type="ECO:0000313" key="3">
    <source>
        <dbReference type="EMBL" id="PXV66528.1"/>
    </source>
</evidence>
<accession>A0A318EAF2</accession>
<feature type="domain" description="Putative DNA-binding" evidence="1">
    <location>
        <begin position="11"/>
        <end position="95"/>
    </location>
</feature>
<dbReference type="RefSeq" id="WP_110265654.1">
    <property type="nucleotide sequence ID" value="NZ_CAWNXA010000007.1"/>
</dbReference>
<dbReference type="Pfam" id="PF09836">
    <property type="entry name" value="DUF2063"/>
    <property type="match status" value="1"/>
</dbReference>
<dbReference type="InterPro" id="IPR054098">
    <property type="entry name" value="NGO1945-like_C"/>
</dbReference>
<evidence type="ECO:0000313" key="4">
    <source>
        <dbReference type="Proteomes" id="UP000248330"/>
    </source>
</evidence>
<name>A0A318EAF2_9GAMM</name>
<evidence type="ECO:0000259" key="2">
    <source>
        <dbReference type="Pfam" id="PF22106"/>
    </source>
</evidence>
<reference evidence="3 4" key="1">
    <citation type="submission" date="2018-04" db="EMBL/GenBank/DDBJ databases">
        <title>Genomic Encyclopedia of Type Strains, Phase IV (KMG-IV): sequencing the most valuable type-strain genomes for metagenomic binning, comparative biology and taxonomic classification.</title>
        <authorList>
            <person name="Goeker M."/>
        </authorList>
    </citation>
    <scope>NUCLEOTIDE SEQUENCE [LARGE SCALE GENOMIC DNA]</scope>
    <source>
        <strain evidence="3 4">DSM 104150</strain>
    </source>
</reference>
<feature type="domain" description="NGO1945-like C-terminal" evidence="2">
    <location>
        <begin position="152"/>
        <end position="248"/>
    </location>
</feature>
<comment type="caution">
    <text evidence="3">The sequence shown here is derived from an EMBL/GenBank/DDBJ whole genome shotgun (WGS) entry which is preliminary data.</text>
</comment>
<dbReference type="Pfam" id="PF22106">
    <property type="entry name" value="NGO1945_C"/>
    <property type="match status" value="1"/>
</dbReference>
<keyword evidence="4" id="KW-1185">Reference proteome</keyword>
<gene>
    <name evidence="3" type="ORF">C8D93_10792</name>
</gene>
<dbReference type="EMBL" id="QICN01000007">
    <property type="protein sequence ID" value="PXV66528.1"/>
    <property type="molecule type" value="Genomic_DNA"/>
</dbReference>
<protein>
    <submittedName>
        <fullName evidence="3">Uncharacterized protein</fullName>
    </submittedName>
</protein>
<dbReference type="InterPro" id="IPR018640">
    <property type="entry name" value="DUF2063"/>
</dbReference>
<organism evidence="3 4">
    <name type="scientific">Sinimarinibacterium flocculans</name>
    <dbReference type="NCBI Taxonomy" id="985250"/>
    <lineage>
        <taxon>Bacteria</taxon>
        <taxon>Pseudomonadati</taxon>
        <taxon>Pseudomonadota</taxon>
        <taxon>Gammaproteobacteria</taxon>
        <taxon>Nevskiales</taxon>
        <taxon>Nevskiaceae</taxon>
        <taxon>Sinimarinibacterium</taxon>
    </lineage>
</organism>
<proteinExistence type="predicted"/>
<evidence type="ECO:0000259" key="1">
    <source>
        <dbReference type="Pfam" id="PF09836"/>
    </source>
</evidence>
<dbReference type="InterPro" id="IPR044922">
    <property type="entry name" value="DUF2063_N_sf"/>
</dbReference>
<dbReference type="OrthoDB" id="4146344at2"/>
<dbReference type="Gene3D" id="3.90.930.50">
    <property type="match status" value="1"/>
</dbReference>
<dbReference type="Gene3D" id="1.10.150.690">
    <property type="entry name" value="DUF2063"/>
    <property type="match status" value="1"/>
</dbReference>
<dbReference type="AlphaFoldDB" id="A0A318EAF2"/>